<gene>
    <name evidence="1" type="ORF">PDUR_08955</name>
</gene>
<dbReference type="STRING" id="44251.PDUR_08955"/>
<accession>A0A089HMV0</accession>
<dbReference type="InterPro" id="IPR000415">
    <property type="entry name" value="Nitroreductase-like"/>
</dbReference>
<proteinExistence type="predicted"/>
<dbReference type="OrthoDB" id="5149792at2"/>
<dbReference type="EMBL" id="CP009288">
    <property type="protein sequence ID" value="AIQ12045.1"/>
    <property type="molecule type" value="Genomic_DNA"/>
</dbReference>
<evidence type="ECO:0000313" key="2">
    <source>
        <dbReference type="Proteomes" id="UP000029409"/>
    </source>
</evidence>
<dbReference type="NCBIfam" id="NF047509">
    <property type="entry name" value="Rv3131_FMN_oxido"/>
    <property type="match status" value="1"/>
</dbReference>
<dbReference type="PANTHER" id="PTHR43543:SF1">
    <property type="entry name" value="MALONIC SEMIALDEHYDE REDUCTASE RUTE-RELATED"/>
    <property type="match status" value="1"/>
</dbReference>
<dbReference type="KEGG" id="pdu:PDUR_08955"/>
<protein>
    <recommendedName>
        <fullName evidence="3">Nitroreductase domain-containing protein</fullName>
    </recommendedName>
</protein>
<keyword evidence="2" id="KW-1185">Reference proteome</keyword>
<dbReference type="RefSeq" id="WP_042205916.1">
    <property type="nucleotide sequence ID" value="NZ_CP009288.1"/>
</dbReference>
<dbReference type="InterPro" id="IPR050461">
    <property type="entry name" value="Nitroreductase_HadB/RutE"/>
</dbReference>
<reference evidence="1 2" key="1">
    <citation type="submission" date="2014-08" db="EMBL/GenBank/DDBJ databases">
        <title>Comparative genomics of the Paenibacillus odorifer group.</title>
        <authorList>
            <person name="den Bakker H.C."/>
            <person name="Tsai Y.-C."/>
            <person name="Martin N."/>
            <person name="Korlach J."/>
            <person name="Wiedmann M."/>
        </authorList>
    </citation>
    <scope>NUCLEOTIDE SEQUENCE [LARGE SCALE GENOMIC DNA]</scope>
    <source>
        <strain evidence="1 2">DSM 1735</strain>
    </source>
</reference>
<name>A0A089HMV0_PAEDU</name>
<dbReference type="GO" id="GO:0016491">
    <property type="term" value="F:oxidoreductase activity"/>
    <property type="evidence" value="ECO:0007669"/>
    <property type="project" value="InterPro"/>
</dbReference>
<dbReference type="SUPFAM" id="SSF55469">
    <property type="entry name" value="FMN-dependent nitroreductase-like"/>
    <property type="match status" value="1"/>
</dbReference>
<evidence type="ECO:0008006" key="3">
    <source>
        <dbReference type="Google" id="ProtNLM"/>
    </source>
</evidence>
<evidence type="ECO:0000313" key="1">
    <source>
        <dbReference type="EMBL" id="AIQ12045.1"/>
    </source>
</evidence>
<sequence>MSKGCKITKIVILSVVVLLAVLALTLFTASGALKKAKYLDPWKPDYAKQFEDPRVQLMAHGLLAANSHNLQPWKIRLDKQNPLLLYLYTDNERLALESDPLTRQTLVSQGTFLEYMRVTGEQLGYFADIKLFPDGEYDEQNLKESMERKPVAKITLSKAKPQDNPLYEFMFLPDTNRMAYQPDEITPAQIQKLKQTNTDEDLVLSILNDKADIEKFGAFGVEGTDIETGLKRMNDESAGIFRTNEYQKNKYRYGFSFEGQGIMGLKKHLLQGMITIIPSFNNEEAATKLAVQATQTAVDHTPAYALILSKDNSRTSQVKAGMLYSRLILTAHEEGLVMQPLSQVLEEYPEMWKAYSEIHREYAPAGETIQFLIRLGRPTQDTPLSMRQEVTDLIAE</sequence>
<dbReference type="Gene3D" id="3.40.109.10">
    <property type="entry name" value="NADH Oxidase"/>
    <property type="match status" value="1"/>
</dbReference>
<dbReference type="PANTHER" id="PTHR43543">
    <property type="entry name" value="MALONIC SEMIALDEHYDE REDUCTASE RUTE-RELATED"/>
    <property type="match status" value="1"/>
</dbReference>
<dbReference type="Proteomes" id="UP000029409">
    <property type="component" value="Chromosome"/>
</dbReference>
<organism evidence="1 2">
    <name type="scientific">Paenibacillus durus</name>
    <name type="common">Paenibacillus azotofixans</name>
    <dbReference type="NCBI Taxonomy" id="44251"/>
    <lineage>
        <taxon>Bacteria</taxon>
        <taxon>Bacillati</taxon>
        <taxon>Bacillota</taxon>
        <taxon>Bacilli</taxon>
        <taxon>Bacillales</taxon>
        <taxon>Paenibacillaceae</taxon>
        <taxon>Paenibacillus</taxon>
    </lineage>
</organism>
<dbReference type="eggNOG" id="COG0778">
    <property type="taxonomic scope" value="Bacteria"/>
</dbReference>
<dbReference type="AlphaFoldDB" id="A0A089HMV0"/>